<keyword evidence="3" id="KW-0694">RNA-binding</keyword>
<evidence type="ECO:0000256" key="1">
    <source>
        <dbReference type="ARBA" id="ARBA00022737"/>
    </source>
</evidence>
<sequence>MVNDPVEEICCLINGESCYKCDWDFNYFHQWYIDYNRKLFEDILKTLEKKDRKLISGVFDSLIDTILMLMTDQDGHRMFVKLIESCEEDQLLQIVLRISKNYRWFLDALCGEYGSISMNKLIQVHKKSPLISIIVRGLSIGFFNLMTNRHGASVIFQCLEILTPKKNKLLFIAATENCLRLTTHQHGCKSFQIFMEQTKGSYKDKLLDIVSDHAVSLSQDSFGNHAVQRVLDLKHPVYTAKICRNLKGHYVRLSMLKGGSFVVEKCLRPSPVMNFVVKDLLQSGRHLQQLAGDQYGKYVIQTALEVTKVAEPPLHRKLEMELEQYQNHLADSRYGKNAVRSLVSSF</sequence>
<evidence type="ECO:0000256" key="2">
    <source>
        <dbReference type="ARBA" id="ARBA00022845"/>
    </source>
</evidence>
<evidence type="ECO:0000313" key="6">
    <source>
        <dbReference type="EMBL" id="KAF5750152.1"/>
    </source>
</evidence>
<protein>
    <recommendedName>
        <fullName evidence="5">PUM-HD domain-containing protein</fullName>
    </recommendedName>
</protein>
<keyword evidence="1" id="KW-0677">Repeat</keyword>
<dbReference type="SMART" id="SM00025">
    <property type="entry name" value="Pumilio"/>
    <property type="match status" value="6"/>
</dbReference>
<dbReference type="InterPro" id="IPR011989">
    <property type="entry name" value="ARM-like"/>
</dbReference>
<dbReference type="EMBL" id="JAAARO010000003">
    <property type="protein sequence ID" value="KAF5750152.1"/>
    <property type="molecule type" value="Genomic_DNA"/>
</dbReference>
<dbReference type="PANTHER" id="PTHR12537:SF137">
    <property type="entry name" value="PUMILIO HOMOLOG 16-RELATED"/>
    <property type="match status" value="1"/>
</dbReference>
<evidence type="ECO:0000256" key="3">
    <source>
        <dbReference type="ARBA" id="ARBA00022884"/>
    </source>
</evidence>
<dbReference type="Gene3D" id="1.25.10.10">
    <property type="entry name" value="Leucine-rich Repeat Variant"/>
    <property type="match status" value="1"/>
</dbReference>
<feature type="repeat" description="Pumilio" evidence="4">
    <location>
        <begin position="279"/>
        <end position="319"/>
    </location>
</feature>
<keyword evidence="7" id="KW-1185">Reference proteome</keyword>
<dbReference type="PANTHER" id="PTHR12537">
    <property type="entry name" value="RNA BINDING PROTEIN PUMILIO-RELATED"/>
    <property type="match status" value="1"/>
</dbReference>
<dbReference type="InParanoid" id="A0A7J7DUV4"/>
<dbReference type="Pfam" id="PF00806">
    <property type="entry name" value="PUF"/>
    <property type="match status" value="4"/>
</dbReference>
<evidence type="ECO:0000313" key="7">
    <source>
        <dbReference type="Proteomes" id="UP000593562"/>
    </source>
</evidence>
<feature type="repeat" description="Pumilio" evidence="4">
    <location>
        <begin position="208"/>
        <end position="244"/>
    </location>
</feature>
<accession>A0A7J7DUV4</accession>
<dbReference type="PROSITE" id="PS50302">
    <property type="entry name" value="PUM"/>
    <property type="match status" value="3"/>
</dbReference>
<evidence type="ECO:0000259" key="5">
    <source>
        <dbReference type="PROSITE" id="PS50303"/>
    </source>
</evidence>
<proteinExistence type="predicted"/>
<dbReference type="Proteomes" id="UP000593562">
    <property type="component" value="Unassembled WGS sequence"/>
</dbReference>
<dbReference type="InterPro" id="IPR033133">
    <property type="entry name" value="PUM-HD"/>
</dbReference>
<organism evidence="6 7">
    <name type="scientific">Tripterygium wilfordii</name>
    <name type="common">Thunder God vine</name>
    <dbReference type="NCBI Taxonomy" id="458696"/>
    <lineage>
        <taxon>Eukaryota</taxon>
        <taxon>Viridiplantae</taxon>
        <taxon>Streptophyta</taxon>
        <taxon>Embryophyta</taxon>
        <taxon>Tracheophyta</taxon>
        <taxon>Spermatophyta</taxon>
        <taxon>Magnoliopsida</taxon>
        <taxon>eudicotyledons</taxon>
        <taxon>Gunneridae</taxon>
        <taxon>Pentapetalae</taxon>
        <taxon>rosids</taxon>
        <taxon>fabids</taxon>
        <taxon>Celastrales</taxon>
        <taxon>Celastraceae</taxon>
        <taxon>Tripterygium</taxon>
    </lineage>
</organism>
<name>A0A7J7DUV4_TRIWF</name>
<evidence type="ECO:0000256" key="4">
    <source>
        <dbReference type="PROSITE-ProRule" id="PRU00317"/>
    </source>
</evidence>
<dbReference type="AlphaFoldDB" id="A0A7J7DUV4"/>
<dbReference type="SUPFAM" id="SSF48371">
    <property type="entry name" value="ARM repeat"/>
    <property type="match status" value="1"/>
</dbReference>
<dbReference type="GO" id="GO:0005737">
    <property type="term" value="C:cytoplasm"/>
    <property type="evidence" value="ECO:0007669"/>
    <property type="project" value="TreeGrafter"/>
</dbReference>
<gene>
    <name evidence="6" type="ORF">HS088_TW03G00484</name>
</gene>
<feature type="domain" description="PUM-HD" evidence="5">
    <location>
        <begin position="1"/>
        <end position="346"/>
    </location>
</feature>
<feature type="repeat" description="Pumilio" evidence="4">
    <location>
        <begin position="61"/>
        <end position="97"/>
    </location>
</feature>
<dbReference type="GO" id="GO:0006417">
    <property type="term" value="P:regulation of translation"/>
    <property type="evidence" value="ECO:0007669"/>
    <property type="project" value="UniProtKB-KW"/>
</dbReference>
<comment type="caution">
    <text evidence="6">The sequence shown here is derived from an EMBL/GenBank/DDBJ whole genome shotgun (WGS) entry which is preliminary data.</text>
</comment>
<reference evidence="6 7" key="1">
    <citation type="journal article" date="2020" name="Nat. Commun.">
        <title>Genome of Tripterygium wilfordii and identification of cytochrome P450 involved in triptolide biosynthesis.</title>
        <authorList>
            <person name="Tu L."/>
            <person name="Su P."/>
            <person name="Zhang Z."/>
            <person name="Gao L."/>
            <person name="Wang J."/>
            <person name="Hu T."/>
            <person name="Zhou J."/>
            <person name="Zhang Y."/>
            <person name="Zhao Y."/>
            <person name="Liu Y."/>
            <person name="Song Y."/>
            <person name="Tong Y."/>
            <person name="Lu Y."/>
            <person name="Yang J."/>
            <person name="Xu C."/>
            <person name="Jia M."/>
            <person name="Peters R.J."/>
            <person name="Huang L."/>
            <person name="Gao W."/>
        </authorList>
    </citation>
    <scope>NUCLEOTIDE SEQUENCE [LARGE SCALE GENOMIC DNA]</scope>
    <source>
        <strain evidence="7">cv. XIE 37</strain>
        <tissue evidence="6">Leaf</tissue>
    </source>
</reference>
<dbReference type="PROSITE" id="PS50303">
    <property type="entry name" value="PUM_HD"/>
    <property type="match status" value="1"/>
</dbReference>
<dbReference type="InterPro" id="IPR016024">
    <property type="entry name" value="ARM-type_fold"/>
</dbReference>
<dbReference type="InterPro" id="IPR001313">
    <property type="entry name" value="Pumilio_RNA-bd_rpt"/>
</dbReference>
<keyword evidence="2" id="KW-0810">Translation regulation</keyword>
<dbReference type="GO" id="GO:0003729">
    <property type="term" value="F:mRNA binding"/>
    <property type="evidence" value="ECO:0007669"/>
    <property type="project" value="TreeGrafter"/>
</dbReference>